<feature type="signal peptide" evidence="1">
    <location>
        <begin position="1"/>
        <end position="39"/>
    </location>
</feature>
<keyword evidence="1" id="KW-0732">Signal</keyword>
<evidence type="ECO:0000313" key="3">
    <source>
        <dbReference type="Proteomes" id="UP000094094"/>
    </source>
</evidence>
<accession>A0A1D7VK05</accession>
<name>A0A1D7VK05_9ACTN</name>
<reference evidence="2 3" key="1">
    <citation type="submission" date="2016-09" db="EMBL/GenBank/DDBJ databases">
        <title>Complete genome sequencing of Streptomyces lydicus 103 and metabolic pathways analysis of antibiotic biosynthesis.</title>
        <authorList>
            <person name="Jia N."/>
            <person name="Ding M.-Z."/>
            <person name="Gao F."/>
            <person name="Yuan Y.-J."/>
        </authorList>
    </citation>
    <scope>NUCLEOTIDE SEQUENCE [LARGE SCALE GENOMIC DNA]</scope>
    <source>
        <strain evidence="2 3">103</strain>
    </source>
</reference>
<dbReference type="Proteomes" id="UP000094094">
    <property type="component" value="Chromosome"/>
</dbReference>
<sequence>MSTTEVLVARGRRLAAGAGALTAAVALGATLSIAAPAQATPGPNVGSTAKPFGTVTTKMGLSARQYPSTDSAVKGYYRHHTQVGLMCKVRTQSVGGNTVWYLTREERPAWVAAKYVTNNGYVKYCKDVQRNRVQPGNNNAAKHAVG</sequence>
<feature type="chain" id="PRO_5039530843" description="SH3 domain-containing protein" evidence="1">
    <location>
        <begin position="40"/>
        <end position="146"/>
    </location>
</feature>
<dbReference type="Gene3D" id="2.30.30.40">
    <property type="entry name" value="SH3 Domains"/>
    <property type="match status" value="1"/>
</dbReference>
<dbReference type="EMBL" id="CP017157">
    <property type="protein sequence ID" value="AOP47105.1"/>
    <property type="molecule type" value="Genomic_DNA"/>
</dbReference>
<dbReference type="AlphaFoldDB" id="A0A1D7VK05"/>
<dbReference type="KEGG" id="slc:SL103_13325"/>
<keyword evidence="3" id="KW-1185">Reference proteome</keyword>
<evidence type="ECO:0008006" key="4">
    <source>
        <dbReference type="Google" id="ProtNLM"/>
    </source>
</evidence>
<protein>
    <recommendedName>
        <fullName evidence="4">SH3 domain-containing protein</fullName>
    </recommendedName>
</protein>
<organism evidence="2 3">
    <name type="scientific">Streptomyces lydicus</name>
    <dbReference type="NCBI Taxonomy" id="47763"/>
    <lineage>
        <taxon>Bacteria</taxon>
        <taxon>Bacillati</taxon>
        <taxon>Actinomycetota</taxon>
        <taxon>Actinomycetes</taxon>
        <taxon>Kitasatosporales</taxon>
        <taxon>Streptomycetaceae</taxon>
        <taxon>Streptomyces</taxon>
    </lineage>
</organism>
<dbReference type="RefSeq" id="WP_069569061.1">
    <property type="nucleotide sequence ID" value="NZ_CP017157.1"/>
</dbReference>
<evidence type="ECO:0000313" key="2">
    <source>
        <dbReference type="EMBL" id="AOP47105.1"/>
    </source>
</evidence>
<gene>
    <name evidence="2" type="ORF">SL103_13325</name>
</gene>
<dbReference type="OrthoDB" id="3482365at2"/>
<evidence type="ECO:0000256" key="1">
    <source>
        <dbReference type="SAM" id="SignalP"/>
    </source>
</evidence>
<proteinExistence type="predicted"/>